<evidence type="ECO:0000313" key="4">
    <source>
        <dbReference type="Proteomes" id="UP000284403"/>
    </source>
</evidence>
<feature type="compositionally biased region" description="Acidic residues" evidence="2">
    <location>
        <begin position="34"/>
        <end position="43"/>
    </location>
</feature>
<protein>
    <submittedName>
        <fullName evidence="3">Uncharacterized protein</fullName>
    </submittedName>
</protein>
<feature type="compositionally biased region" description="Basic and acidic residues" evidence="2">
    <location>
        <begin position="532"/>
        <end position="547"/>
    </location>
</feature>
<dbReference type="EMBL" id="MKKU01000061">
    <property type="protein sequence ID" value="RNF26004.1"/>
    <property type="molecule type" value="Genomic_DNA"/>
</dbReference>
<sequence length="735" mass="78231">MPHGGGDTAPVIAGAFRRHRCPSPESPKSGGRCDDDDDDDDEASGGAWGGVEAKPLSLLFRPRELRRLLQPESAPPDVDATAEGGSACSHVSVMLSAEGSTGAGRRSGSPAECGRRPSQAQRQRELAYLLHVLQAAHAETRRWQSRCTELQAELSSTTAQHVEVVAELNAALAQARMTSHQPPQEEVEAEGAEEDEEAEEEVVGEADVFSTSAERTKNDVGGRDVGRGLSARVLLSPPPDAASPSRSAATSPRESRLERLAREATAASESHDAAAALPLRLGLFTATPLVTFPRPSAASLEAARQAVAAAVARGAGKPHAGAAAVARGRGCGCPRRVRGDGEGRAVGAWHLLRRLVPGEDDDDDSGVGGGGLFSAAVGVYDGVQKLAKRWRRAEDAARRHGKRLQGLEAQAAAVPRLEESLRRQTRLNGALHCRAEESEEVARRLRGQLAAARCEVAKLKQRQLAEPQRHGGLAEAGADEEEAAAGRRQVRPAQERSRPARQPSRDAGEANPPRWGFCRGGSRALRNSGVRAPHDTARTRRSEDAVRRERARADAAAAELSRVRQELQRAHSELRQGKHLLACLVREGRSELREHSLIDAAAATSTTVAQRRQTHMACGASVAVDSPEPRPPPMLATPVADVCGGAGEHDTPRRAESASALVSTPRSSPPQEAEESTTPTVVGQRGAQAEWQEDQQPDAATPRGKGRSSRRVELADGEDDDDTVAPWGDWSKSPL</sequence>
<feature type="compositionally biased region" description="Low complexity" evidence="2">
    <location>
        <begin position="242"/>
        <end position="252"/>
    </location>
</feature>
<dbReference type="OrthoDB" id="249506at2759"/>
<proteinExistence type="predicted"/>
<reference evidence="3 4" key="1">
    <citation type="journal article" date="2018" name="BMC Genomics">
        <title>Genomic comparison of Trypanosoma conorhini and Trypanosoma rangeli to Trypanosoma cruzi strains of high and low virulence.</title>
        <authorList>
            <person name="Bradwell K.R."/>
            <person name="Koparde V.N."/>
            <person name="Matveyev A.V."/>
            <person name="Serrano M.G."/>
            <person name="Alves J.M."/>
            <person name="Parikh H."/>
            <person name="Huang B."/>
            <person name="Lee V."/>
            <person name="Espinosa-Alvarez O."/>
            <person name="Ortiz P.A."/>
            <person name="Costa-Martins A.G."/>
            <person name="Teixeira M.M."/>
            <person name="Buck G.A."/>
        </authorList>
    </citation>
    <scope>NUCLEOTIDE SEQUENCE [LARGE SCALE GENOMIC DNA]</scope>
    <source>
        <strain evidence="3 4">025E</strain>
    </source>
</reference>
<name>A0A3R7PW02_9TRYP</name>
<feature type="coiled-coil region" evidence="1">
    <location>
        <begin position="435"/>
        <end position="462"/>
    </location>
</feature>
<dbReference type="GeneID" id="40315364"/>
<gene>
    <name evidence="3" type="ORF">Tco025E_01753</name>
</gene>
<feature type="compositionally biased region" description="Basic and acidic residues" evidence="2">
    <location>
        <begin position="493"/>
        <end position="508"/>
    </location>
</feature>
<keyword evidence="4" id="KW-1185">Reference proteome</keyword>
<evidence type="ECO:0000313" key="3">
    <source>
        <dbReference type="EMBL" id="RNF26004.1"/>
    </source>
</evidence>
<comment type="caution">
    <text evidence="3">The sequence shown here is derived from an EMBL/GenBank/DDBJ whole genome shotgun (WGS) entry which is preliminary data.</text>
</comment>
<feature type="compositionally biased region" description="Polar residues" evidence="2">
    <location>
        <begin position="660"/>
        <end position="681"/>
    </location>
</feature>
<feature type="region of interest" description="Disordered" evidence="2">
    <location>
        <begin position="1"/>
        <end position="53"/>
    </location>
</feature>
<feature type="region of interest" description="Disordered" evidence="2">
    <location>
        <begin position="622"/>
        <end position="735"/>
    </location>
</feature>
<feature type="region of interest" description="Disordered" evidence="2">
    <location>
        <begin position="98"/>
        <end position="120"/>
    </location>
</feature>
<dbReference type="Proteomes" id="UP000284403">
    <property type="component" value="Unassembled WGS sequence"/>
</dbReference>
<feature type="region of interest" description="Disordered" evidence="2">
    <location>
        <begin position="462"/>
        <end position="547"/>
    </location>
</feature>
<feature type="compositionally biased region" description="Basic and acidic residues" evidence="2">
    <location>
        <begin position="647"/>
        <end position="656"/>
    </location>
</feature>
<dbReference type="RefSeq" id="XP_029231210.1">
    <property type="nucleotide sequence ID" value="XM_029368689.1"/>
</dbReference>
<feature type="compositionally biased region" description="Basic and acidic residues" evidence="2">
    <location>
        <begin position="214"/>
        <end position="226"/>
    </location>
</feature>
<feature type="region of interest" description="Disordered" evidence="2">
    <location>
        <begin position="175"/>
        <end position="255"/>
    </location>
</feature>
<feature type="compositionally biased region" description="Acidic residues" evidence="2">
    <location>
        <begin position="185"/>
        <end position="204"/>
    </location>
</feature>
<accession>A0A3R7PW02</accession>
<keyword evidence="1" id="KW-0175">Coiled coil</keyword>
<organism evidence="3 4">
    <name type="scientific">Trypanosoma conorhini</name>
    <dbReference type="NCBI Taxonomy" id="83891"/>
    <lineage>
        <taxon>Eukaryota</taxon>
        <taxon>Discoba</taxon>
        <taxon>Euglenozoa</taxon>
        <taxon>Kinetoplastea</taxon>
        <taxon>Metakinetoplastina</taxon>
        <taxon>Trypanosomatida</taxon>
        <taxon>Trypanosomatidae</taxon>
        <taxon>Trypanosoma</taxon>
    </lineage>
</organism>
<dbReference type="AlphaFoldDB" id="A0A3R7PW02"/>
<evidence type="ECO:0000256" key="1">
    <source>
        <dbReference type="SAM" id="Coils"/>
    </source>
</evidence>
<evidence type="ECO:0000256" key="2">
    <source>
        <dbReference type="SAM" id="MobiDB-lite"/>
    </source>
</evidence>